<dbReference type="Gene3D" id="3.40.50.2020">
    <property type="match status" value="1"/>
</dbReference>
<dbReference type="CDD" id="cd06223">
    <property type="entry name" value="PRTases_typeI"/>
    <property type="match status" value="1"/>
</dbReference>
<name>A0A7Y6NPN5_9BURK</name>
<comment type="similarity">
    <text evidence="1">Belongs to the ComF/GntX family.</text>
</comment>
<accession>A0A7Y6NPN5</accession>
<dbReference type="Proteomes" id="UP000529637">
    <property type="component" value="Unassembled WGS sequence"/>
</dbReference>
<feature type="domain" description="Phosphoribosyltransferase" evidence="2">
    <location>
        <begin position="201"/>
        <end position="247"/>
    </location>
</feature>
<keyword evidence="4" id="KW-1185">Reference proteome</keyword>
<evidence type="ECO:0000259" key="2">
    <source>
        <dbReference type="Pfam" id="PF00156"/>
    </source>
</evidence>
<dbReference type="RefSeq" id="WP_176069878.1">
    <property type="nucleotide sequence ID" value="NZ_JABWMJ010000006.1"/>
</dbReference>
<evidence type="ECO:0000313" key="4">
    <source>
        <dbReference type="Proteomes" id="UP000529637"/>
    </source>
</evidence>
<sequence length="251" mass="27234">MPNPSAAAARPFGSRWRLPTLCEVCRDWADERVCDACEARFAPARHACPRCALDRVGGNGSAPADNAPEPPCAACAVDPPPFERTWAAFAYGAPWDRLIARFKFHDALELAPAFARLMQRSLEREIDAATLLIPVPLGAARLRERGYNQAWELARRIARATGCRADAATLLRVNDNPHQLALPRAERAANVRGAFAVDPGRRSALAGRDVVLVDDVMTTGATAAEATRELLRSGARRVRVAVLARTPRPGD</sequence>
<gene>
    <name evidence="3" type="ORF">HQN59_14855</name>
</gene>
<reference evidence="3 4" key="1">
    <citation type="submission" date="2020-06" db="EMBL/GenBank/DDBJ databases">
        <title>Schlegella sp. ID0723 isolated from air conditioner.</title>
        <authorList>
            <person name="Kim D.Y."/>
            <person name="Kim D.-U."/>
        </authorList>
    </citation>
    <scope>NUCLEOTIDE SEQUENCE [LARGE SCALE GENOMIC DNA]</scope>
    <source>
        <strain evidence="3 4">ID0723</strain>
    </source>
</reference>
<evidence type="ECO:0000256" key="1">
    <source>
        <dbReference type="ARBA" id="ARBA00008007"/>
    </source>
</evidence>
<dbReference type="SUPFAM" id="SSF53271">
    <property type="entry name" value="PRTase-like"/>
    <property type="match status" value="1"/>
</dbReference>
<dbReference type="Pfam" id="PF00156">
    <property type="entry name" value="Pribosyltran"/>
    <property type="match status" value="1"/>
</dbReference>
<dbReference type="EMBL" id="JABWMJ010000006">
    <property type="protein sequence ID" value="NUZ07043.1"/>
    <property type="molecule type" value="Genomic_DNA"/>
</dbReference>
<dbReference type="PANTHER" id="PTHR47505:SF1">
    <property type="entry name" value="DNA UTILIZATION PROTEIN YHGH"/>
    <property type="match status" value="1"/>
</dbReference>
<dbReference type="AlphaFoldDB" id="A0A7Y6NPN5"/>
<proteinExistence type="inferred from homology"/>
<dbReference type="PANTHER" id="PTHR47505">
    <property type="entry name" value="DNA UTILIZATION PROTEIN YHGH"/>
    <property type="match status" value="1"/>
</dbReference>
<organism evidence="3 4">
    <name type="scientific">Piscinibacter koreensis</name>
    <dbReference type="NCBI Taxonomy" id="2742824"/>
    <lineage>
        <taxon>Bacteria</taxon>
        <taxon>Pseudomonadati</taxon>
        <taxon>Pseudomonadota</taxon>
        <taxon>Betaproteobacteria</taxon>
        <taxon>Burkholderiales</taxon>
        <taxon>Sphaerotilaceae</taxon>
        <taxon>Piscinibacter</taxon>
    </lineage>
</organism>
<dbReference type="InterPro" id="IPR000836">
    <property type="entry name" value="PRTase_dom"/>
</dbReference>
<dbReference type="InterPro" id="IPR051910">
    <property type="entry name" value="ComF/GntX_DNA_util-trans"/>
</dbReference>
<protein>
    <submittedName>
        <fullName evidence="3">ComF family protein</fullName>
    </submittedName>
</protein>
<evidence type="ECO:0000313" key="3">
    <source>
        <dbReference type="EMBL" id="NUZ07043.1"/>
    </source>
</evidence>
<comment type="caution">
    <text evidence="3">The sequence shown here is derived from an EMBL/GenBank/DDBJ whole genome shotgun (WGS) entry which is preliminary data.</text>
</comment>
<dbReference type="InterPro" id="IPR029057">
    <property type="entry name" value="PRTase-like"/>
</dbReference>